<dbReference type="GO" id="GO:0061709">
    <property type="term" value="P:reticulophagy"/>
    <property type="evidence" value="ECO:0007669"/>
    <property type="project" value="TreeGrafter"/>
</dbReference>
<dbReference type="GO" id="GO:0035438">
    <property type="term" value="F:cyclic-di-GMP binding"/>
    <property type="evidence" value="ECO:0007669"/>
    <property type="project" value="TreeGrafter"/>
</dbReference>
<dbReference type="SUPFAM" id="SSF52200">
    <property type="entry name" value="Toll/Interleukin receptor TIR domain"/>
    <property type="match status" value="2"/>
</dbReference>
<reference evidence="2" key="2">
    <citation type="journal article" date="2021" name="Genome Biol. Evol.">
        <title>Developing a high-quality reference genome for a parasitic bivalve with doubly uniparental inheritance (Bivalvia: Unionida).</title>
        <authorList>
            <person name="Smith C.H."/>
        </authorList>
    </citation>
    <scope>NUCLEOTIDE SEQUENCE</scope>
    <source>
        <strain evidence="2">CHS0354</strain>
        <tissue evidence="2">Mantle</tissue>
    </source>
</reference>
<dbReference type="InterPro" id="IPR038623">
    <property type="entry name" value="STING_C_sf"/>
</dbReference>
<dbReference type="PANTHER" id="PTHR34339">
    <property type="entry name" value="STIMULATOR OF INTERFERON GENES PROTEIN"/>
    <property type="match status" value="1"/>
</dbReference>
<feature type="domain" description="TIR" evidence="1">
    <location>
        <begin position="7"/>
        <end position="146"/>
    </location>
</feature>
<dbReference type="PROSITE" id="PS50104">
    <property type="entry name" value="TIR"/>
    <property type="match status" value="1"/>
</dbReference>
<evidence type="ECO:0000259" key="1">
    <source>
        <dbReference type="PROSITE" id="PS50104"/>
    </source>
</evidence>
<sequence length="703" mass="79905">MASLGDSSYDVFLVHCEADKLIAMHIDGVLSKAGMKCIASFKDNLFPPGREIFENIKHAVENSRVTLVLLTKESKNSPWVTLETILALEKSQRLKHICIRLLLQGIEKSDEKELKVGILENLPHLFMDVGSSDWEDRLIESIRAPCPITAILPAGNIALGQVYSLVVGYYGYVLPALKAGLTKSSFYVPGRTSVKFFILLPHDSKMYPTITDYEQRIRHIGKIDVTQIVHVGKPREYKVDLYSIKDNSVEYYFVAEYPNVLNTMYQIQEQGIANIDLRLQMARFYFTLMKVLNNTVHKDCYNTYNIIPYDATASGETDNLYSLVLGKIREELMDEHKEKVSSPVTRLLVAKEGSKKMDATITYCNEVSEDSIVAQRIQSALNAHDWKFEDGTGHGNFSYIGRGKWKIFVLSKEGLQSDMLKPQYISAMMESIDENRLCIIPVLRGMKIQEVPDFIKWVTYLSSDEEDYEERLIQTMKGEEMTMETRLPAGDVATGLAWGFILNYLPIPLLGKCEDNTDLSDRIRKKLQEKAPSSACIKRLYITIPKTCLPTTIETNTEKYPNFDPLIENLGRLKTVKFTSSGTVNRPYELVMYKMTTKETTILPGSRTEICFLAEQATPSFTLFNMSKQYRDAGLSPEDLMEQARDFTQLCTTLIANQTFKEKVADIEKLCKFVHFDNDSKTVQETLLEEIRKDLLSAVNLVS</sequence>
<evidence type="ECO:0000313" key="3">
    <source>
        <dbReference type="Proteomes" id="UP001195483"/>
    </source>
</evidence>
<dbReference type="GO" id="GO:0007165">
    <property type="term" value="P:signal transduction"/>
    <property type="evidence" value="ECO:0007669"/>
    <property type="project" value="InterPro"/>
</dbReference>
<dbReference type="InterPro" id="IPR035897">
    <property type="entry name" value="Toll_tir_struct_dom_sf"/>
</dbReference>
<evidence type="ECO:0000313" key="2">
    <source>
        <dbReference type="EMBL" id="KAK3584675.1"/>
    </source>
</evidence>
<protein>
    <recommendedName>
        <fullName evidence="1">TIR domain-containing protein</fullName>
    </recommendedName>
</protein>
<dbReference type="Pfam" id="PF13676">
    <property type="entry name" value="TIR_2"/>
    <property type="match status" value="1"/>
</dbReference>
<gene>
    <name evidence="2" type="ORF">CHS0354_001260</name>
</gene>
<dbReference type="GO" id="GO:0032481">
    <property type="term" value="P:positive regulation of type I interferon production"/>
    <property type="evidence" value="ECO:0007669"/>
    <property type="project" value="InterPro"/>
</dbReference>
<accession>A0AAE0S3Q6</accession>
<dbReference type="GO" id="GO:0000045">
    <property type="term" value="P:autophagosome assembly"/>
    <property type="evidence" value="ECO:0007669"/>
    <property type="project" value="TreeGrafter"/>
</dbReference>
<dbReference type="GO" id="GO:0016239">
    <property type="term" value="P:positive regulation of macroautophagy"/>
    <property type="evidence" value="ECO:0007669"/>
    <property type="project" value="TreeGrafter"/>
</dbReference>
<reference evidence="2" key="1">
    <citation type="journal article" date="2021" name="Genome Biol. Evol.">
        <title>A High-Quality Reference Genome for a Parasitic Bivalve with Doubly Uniparental Inheritance (Bivalvia: Unionida).</title>
        <authorList>
            <person name="Smith C.H."/>
        </authorList>
    </citation>
    <scope>NUCLEOTIDE SEQUENCE</scope>
    <source>
        <strain evidence="2">CHS0354</strain>
    </source>
</reference>
<reference evidence="2" key="3">
    <citation type="submission" date="2023-05" db="EMBL/GenBank/DDBJ databases">
        <authorList>
            <person name="Smith C.H."/>
        </authorList>
    </citation>
    <scope>NUCLEOTIDE SEQUENCE</scope>
    <source>
        <strain evidence="2">CHS0354</strain>
        <tissue evidence="2">Mantle</tissue>
    </source>
</reference>
<dbReference type="Pfam" id="PF15009">
    <property type="entry name" value="STING_LBD"/>
    <property type="match status" value="2"/>
</dbReference>
<dbReference type="InterPro" id="IPR000157">
    <property type="entry name" value="TIR_dom"/>
</dbReference>
<dbReference type="EMBL" id="JAEAOA010000126">
    <property type="protein sequence ID" value="KAK3584675.1"/>
    <property type="molecule type" value="Genomic_DNA"/>
</dbReference>
<dbReference type="PANTHER" id="PTHR34339:SF1">
    <property type="entry name" value="STIMULATOR OF INTERFERON GENES PROTEIN"/>
    <property type="match status" value="1"/>
</dbReference>
<dbReference type="GO" id="GO:0005776">
    <property type="term" value="C:autophagosome"/>
    <property type="evidence" value="ECO:0007669"/>
    <property type="project" value="TreeGrafter"/>
</dbReference>
<dbReference type="GO" id="GO:0045087">
    <property type="term" value="P:innate immune response"/>
    <property type="evidence" value="ECO:0007669"/>
    <property type="project" value="TreeGrafter"/>
</dbReference>
<organism evidence="2 3">
    <name type="scientific">Potamilus streckersoni</name>
    <dbReference type="NCBI Taxonomy" id="2493646"/>
    <lineage>
        <taxon>Eukaryota</taxon>
        <taxon>Metazoa</taxon>
        <taxon>Spiralia</taxon>
        <taxon>Lophotrochozoa</taxon>
        <taxon>Mollusca</taxon>
        <taxon>Bivalvia</taxon>
        <taxon>Autobranchia</taxon>
        <taxon>Heteroconchia</taxon>
        <taxon>Palaeoheterodonta</taxon>
        <taxon>Unionida</taxon>
        <taxon>Unionoidea</taxon>
        <taxon>Unionidae</taxon>
        <taxon>Ambleminae</taxon>
        <taxon>Lampsilini</taxon>
        <taxon>Potamilus</taxon>
    </lineage>
</organism>
<name>A0AAE0S3Q6_9BIVA</name>
<dbReference type="InterPro" id="IPR055432">
    <property type="entry name" value="STING_LBD"/>
</dbReference>
<comment type="caution">
    <text evidence="2">The sequence shown here is derived from an EMBL/GenBank/DDBJ whole genome shotgun (WGS) entry which is preliminary data.</text>
</comment>
<dbReference type="GO" id="GO:0005789">
    <property type="term" value="C:endoplasmic reticulum membrane"/>
    <property type="evidence" value="ECO:0007669"/>
    <property type="project" value="TreeGrafter"/>
</dbReference>
<dbReference type="InterPro" id="IPR029158">
    <property type="entry name" value="STING"/>
</dbReference>
<dbReference type="GO" id="GO:0061507">
    <property type="term" value="F:2',3'-cyclic GMP-AMP binding"/>
    <property type="evidence" value="ECO:0007669"/>
    <property type="project" value="TreeGrafter"/>
</dbReference>
<keyword evidence="3" id="KW-1185">Reference proteome</keyword>
<dbReference type="Proteomes" id="UP001195483">
    <property type="component" value="Unassembled WGS sequence"/>
</dbReference>
<dbReference type="Gene3D" id="3.40.50.12100">
    <property type="entry name" value="Stimulator of interferon genes protein"/>
    <property type="match status" value="2"/>
</dbReference>
<dbReference type="AlphaFoldDB" id="A0AAE0S3Q6"/>
<proteinExistence type="predicted"/>
<dbReference type="Gene3D" id="3.40.50.10140">
    <property type="entry name" value="Toll/interleukin-1 receptor homology (TIR) domain"/>
    <property type="match status" value="2"/>
</dbReference>
<dbReference type="GO" id="GO:0002218">
    <property type="term" value="P:activation of innate immune response"/>
    <property type="evidence" value="ECO:0007669"/>
    <property type="project" value="InterPro"/>
</dbReference>